<evidence type="ECO:0000259" key="3">
    <source>
        <dbReference type="PROSITE" id="PS50977"/>
    </source>
</evidence>
<sequence>MSDHDTVIRAAIVEAAQSLLADAGADTVDALQVARKAGVDEATIREQFGCMDDLLAACLDLPFVPDQILADALGQAPSERGEIVVRTMLRVWDSHAQAAMLALVGKVFKSEMYATLLRRTIRHLILDRVMADLGYGEEESRLRGSLAASQMGGLMLARYVIKLEPLASAGHDEIARLLGPVVQHYLTGTLEAPPDAPKP</sequence>
<dbReference type="EMBL" id="JAGIOF010000001">
    <property type="protein sequence ID" value="MBP2386299.1"/>
    <property type="molecule type" value="Genomic_DNA"/>
</dbReference>
<dbReference type="Gene3D" id="1.10.10.60">
    <property type="entry name" value="Homeodomain-like"/>
    <property type="match status" value="1"/>
</dbReference>
<dbReference type="RefSeq" id="WP_209997217.1">
    <property type="nucleotide sequence ID" value="NZ_BAAAJY010000002.1"/>
</dbReference>
<accession>A0ABS4XCU9</accession>
<dbReference type="InterPro" id="IPR001647">
    <property type="entry name" value="HTH_TetR"/>
</dbReference>
<dbReference type="PROSITE" id="PS50977">
    <property type="entry name" value="HTH_TETR_2"/>
    <property type="match status" value="1"/>
</dbReference>
<dbReference type="InterPro" id="IPR041678">
    <property type="entry name" value="TetR_C_16"/>
</dbReference>
<evidence type="ECO:0000313" key="5">
    <source>
        <dbReference type="Proteomes" id="UP001296993"/>
    </source>
</evidence>
<dbReference type="InterPro" id="IPR036271">
    <property type="entry name" value="Tet_transcr_reg_TetR-rel_C_sf"/>
</dbReference>
<feature type="DNA-binding region" description="H-T-H motif" evidence="2">
    <location>
        <begin position="29"/>
        <end position="48"/>
    </location>
</feature>
<evidence type="ECO:0000256" key="2">
    <source>
        <dbReference type="PROSITE-ProRule" id="PRU00335"/>
    </source>
</evidence>
<dbReference type="SUPFAM" id="SSF46689">
    <property type="entry name" value="Homeodomain-like"/>
    <property type="match status" value="1"/>
</dbReference>
<evidence type="ECO:0000256" key="1">
    <source>
        <dbReference type="ARBA" id="ARBA00023125"/>
    </source>
</evidence>
<dbReference type="InterPro" id="IPR009057">
    <property type="entry name" value="Homeodomain-like_sf"/>
</dbReference>
<evidence type="ECO:0000313" key="4">
    <source>
        <dbReference type="EMBL" id="MBP2386299.1"/>
    </source>
</evidence>
<protein>
    <submittedName>
        <fullName evidence="4">AcrR family transcriptional regulator</fullName>
    </submittedName>
</protein>
<dbReference type="SUPFAM" id="SSF48498">
    <property type="entry name" value="Tetracyclin repressor-like, C-terminal domain"/>
    <property type="match status" value="1"/>
</dbReference>
<name>A0ABS4XCU9_9MICC</name>
<dbReference type="Pfam" id="PF17920">
    <property type="entry name" value="TetR_C_16"/>
    <property type="match status" value="1"/>
</dbReference>
<keyword evidence="1 2" id="KW-0238">DNA-binding</keyword>
<dbReference type="Pfam" id="PF00440">
    <property type="entry name" value="TetR_N"/>
    <property type="match status" value="1"/>
</dbReference>
<dbReference type="Proteomes" id="UP001296993">
    <property type="component" value="Unassembled WGS sequence"/>
</dbReference>
<keyword evidence="5" id="KW-1185">Reference proteome</keyword>
<gene>
    <name evidence="4" type="ORF">JOF47_001810</name>
</gene>
<comment type="caution">
    <text evidence="4">The sequence shown here is derived from an EMBL/GenBank/DDBJ whole genome shotgun (WGS) entry which is preliminary data.</text>
</comment>
<reference evidence="4 5" key="1">
    <citation type="submission" date="2021-03" db="EMBL/GenBank/DDBJ databases">
        <title>Sequencing the genomes of 1000 actinobacteria strains.</title>
        <authorList>
            <person name="Klenk H.-P."/>
        </authorList>
    </citation>
    <scope>NUCLEOTIDE SEQUENCE [LARGE SCALE GENOMIC DNA]</scope>
    <source>
        <strain evidence="4 5">DSM 15797</strain>
    </source>
</reference>
<feature type="domain" description="HTH tetR-type" evidence="3">
    <location>
        <begin position="6"/>
        <end position="66"/>
    </location>
</feature>
<proteinExistence type="predicted"/>
<organism evidence="4 5">
    <name type="scientific">Paeniglutamicibacter kerguelensis</name>
    <dbReference type="NCBI Taxonomy" id="254788"/>
    <lineage>
        <taxon>Bacteria</taxon>
        <taxon>Bacillati</taxon>
        <taxon>Actinomycetota</taxon>
        <taxon>Actinomycetes</taxon>
        <taxon>Micrococcales</taxon>
        <taxon>Micrococcaceae</taxon>
        <taxon>Paeniglutamicibacter</taxon>
    </lineage>
</organism>
<dbReference type="Gene3D" id="1.10.357.10">
    <property type="entry name" value="Tetracycline Repressor, domain 2"/>
    <property type="match status" value="1"/>
</dbReference>